<dbReference type="EMBL" id="CADEPI010000011">
    <property type="protein sequence ID" value="CAB3363149.1"/>
    <property type="molecule type" value="Genomic_DNA"/>
</dbReference>
<feature type="domain" description="Protein kinase" evidence="12">
    <location>
        <begin position="8"/>
        <end position="298"/>
    </location>
</feature>
<dbReference type="InterPro" id="IPR017441">
    <property type="entry name" value="Protein_kinase_ATP_BS"/>
</dbReference>
<proteinExistence type="inferred from homology"/>
<evidence type="ECO:0000259" key="12">
    <source>
        <dbReference type="PROSITE" id="PS50011"/>
    </source>
</evidence>
<keyword evidence="5 9" id="KW-0547">Nucleotide-binding</keyword>
<dbReference type="Gene3D" id="1.10.510.10">
    <property type="entry name" value="Transferase(Phosphotransferase) domain 1"/>
    <property type="match status" value="1"/>
</dbReference>
<dbReference type="PROSITE" id="PS50011">
    <property type="entry name" value="PROTEIN_KINASE_DOM"/>
    <property type="match status" value="1"/>
</dbReference>
<sequence length="361" mass="41491">MKADENFEIDAESVGFGTFSDVYMARDKQKDLTVALKRVKQTNNKDLNNIIYYGACREVAILKTVTHENIVAFKGVCPNSRNRRQFYTVLEYCDYDLLFVRLNLTLSTPEVKCLMRQLLEGLRYLHDKKIIHRDIKPGNILINKDGVLKVADFGHARECKEETNSFSNMVVTLCYRAPEMLLGERNYGPAIDVWSAACVMAEIITGNVLFHGHDENSQIAAILDTCGPISKDVWPGVELLPLFKEKVSVLSSDGKRRLKEKLMPPLNDDFAFNLLDAILAYDPRKRLSSRDALSHEFFAAEPKAEVDLRGVITRLNQLEQQTESSQESDKLDIAHNKENRRKRRRRRRKRRTNPYSLDHQN</sequence>
<keyword evidence="8" id="KW-0539">Nucleus</keyword>
<dbReference type="FunFam" id="1.10.510.10:FF:000624">
    <property type="entry name" value="Mitogen-activated protein kinase"/>
    <property type="match status" value="1"/>
</dbReference>
<evidence type="ECO:0000256" key="9">
    <source>
        <dbReference type="PROSITE-ProRule" id="PRU10141"/>
    </source>
</evidence>
<evidence type="ECO:0000313" key="13">
    <source>
        <dbReference type="EMBL" id="CAB3363149.1"/>
    </source>
</evidence>
<evidence type="ECO:0000256" key="11">
    <source>
        <dbReference type="SAM" id="MobiDB-lite"/>
    </source>
</evidence>
<feature type="binding site" evidence="9">
    <location>
        <position position="37"/>
    </location>
    <ligand>
        <name>ATP</name>
        <dbReference type="ChEBI" id="CHEBI:30616"/>
    </ligand>
</feature>
<evidence type="ECO:0000256" key="1">
    <source>
        <dbReference type="ARBA" id="ARBA00004123"/>
    </source>
</evidence>
<name>A0A8S1CCX4_9INSE</name>
<dbReference type="PROSITE" id="PS00107">
    <property type="entry name" value="PROTEIN_KINASE_ATP"/>
    <property type="match status" value="1"/>
</dbReference>
<keyword evidence="3 10" id="KW-0723">Serine/threonine-protein kinase</keyword>
<evidence type="ECO:0000256" key="3">
    <source>
        <dbReference type="ARBA" id="ARBA00022527"/>
    </source>
</evidence>
<evidence type="ECO:0000256" key="5">
    <source>
        <dbReference type="ARBA" id="ARBA00022741"/>
    </source>
</evidence>
<dbReference type="InterPro" id="IPR011009">
    <property type="entry name" value="Kinase-like_dom_sf"/>
</dbReference>
<feature type="compositionally biased region" description="Basic and acidic residues" evidence="11">
    <location>
        <begin position="327"/>
        <end position="337"/>
    </location>
</feature>
<keyword evidence="14" id="KW-1185">Reference proteome</keyword>
<feature type="compositionally biased region" description="Basic residues" evidence="11">
    <location>
        <begin position="338"/>
        <end position="352"/>
    </location>
</feature>
<evidence type="ECO:0000256" key="6">
    <source>
        <dbReference type="ARBA" id="ARBA00022777"/>
    </source>
</evidence>
<gene>
    <name evidence="13" type="ORF">CLODIP_2_CD14864</name>
</gene>
<dbReference type="GO" id="GO:0005634">
    <property type="term" value="C:nucleus"/>
    <property type="evidence" value="ECO:0007669"/>
    <property type="project" value="UniProtKB-SubCell"/>
</dbReference>
<evidence type="ECO:0000313" key="14">
    <source>
        <dbReference type="Proteomes" id="UP000494165"/>
    </source>
</evidence>
<evidence type="ECO:0000256" key="4">
    <source>
        <dbReference type="ARBA" id="ARBA00022679"/>
    </source>
</evidence>
<evidence type="ECO:0000256" key="2">
    <source>
        <dbReference type="ARBA" id="ARBA00006485"/>
    </source>
</evidence>
<protein>
    <recommendedName>
        <fullName evidence="12">Protein kinase domain-containing protein</fullName>
    </recommendedName>
</protein>
<feature type="region of interest" description="Disordered" evidence="11">
    <location>
        <begin position="319"/>
        <end position="361"/>
    </location>
</feature>
<dbReference type="GO" id="GO:0004693">
    <property type="term" value="F:cyclin-dependent protein serine/threonine kinase activity"/>
    <property type="evidence" value="ECO:0007669"/>
    <property type="project" value="TreeGrafter"/>
</dbReference>
<evidence type="ECO:0000256" key="10">
    <source>
        <dbReference type="RuleBase" id="RU000304"/>
    </source>
</evidence>
<dbReference type="Gene3D" id="3.30.200.20">
    <property type="entry name" value="Phosphorylase Kinase, domain 1"/>
    <property type="match status" value="1"/>
</dbReference>
<dbReference type="AlphaFoldDB" id="A0A8S1CCX4"/>
<comment type="caution">
    <text evidence="13">The sequence shown here is derived from an EMBL/GenBank/DDBJ whole genome shotgun (WGS) entry which is preliminary data.</text>
</comment>
<accession>A0A8S1CCX4</accession>
<evidence type="ECO:0000256" key="7">
    <source>
        <dbReference type="ARBA" id="ARBA00022840"/>
    </source>
</evidence>
<keyword evidence="6" id="KW-0418">Kinase</keyword>
<dbReference type="OrthoDB" id="10020333at2759"/>
<reference evidence="13 14" key="1">
    <citation type="submission" date="2020-04" db="EMBL/GenBank/DDBJ databases">
        <authorList>
            <person name="Alioto T."/>
            <person name="Alioto T."/>
            <person name="Gomez Garrido J."/>
        </authorList>
    </citation>
    <scope>NUCLEOTIDE SEQUENCE [LARGE SCALE GENOMIC DNA]</scope>
</reference>
<dbReference type="InterPro" id="IPR008271">
    <property type="entry name" value="Ser/Thr_kinase_AS"/>
</dbReference>
<comment type="similarity">
    <text evidence="2">Belongs to the protein kinase superfamily. CMGC Ser/Thr protein kinase family. CDC2/CDKX subfamily.</text>
</comment>
<dbReference type="Pfam" id="PF00069">
    <property type="entry name" value="Pkinase"/>
    <property type="match status" value="1"/>
</dbReference>
<keyword evidence="7 9" id="KW-0067">ATP-binding</keyword>
<comment type="subcellular location">
    <subcellularLocation>
        <location evidence="1">Nucleus</location>
    </subcellularLocation>
</comment>
<evidence type="ECO:0000256" key="8">
    <source>
        <dbReference type="ARBA" id="ARBA00023242"/>
    </source>
</evidence>
<dbReference type="GO" id="GO:0005524">
    <property type="term" value="F:ATP binding"/>
    <property type="evidence" value="ECO:0007669"/>
    <property type="project" value="UniProtKB-UniRule"/>
</dbReference>
<dbReference type="PANTHER" id="PTHR24056:SF233">
    <property type="entry name" value="CYCLIN-DEPENDENT KINASE 9"/>
    <property type="match status" value="1"/>
</dbReference>
<organism evidence="13 14">
    <name type="scientific">Cloeon dipterum</name>
    <dbReference type="NCBI Taxonomy" id="197152"/>
    <lineage>
        <taxon>Eukaryota</taxon>
        <taxon>Metazoa</taxon>
        <taxon>Ecdysozoa</taxon>
        <taxon>Arthropoda</taxon>
        <taxon>Hexapoda</taxon>
        <taxon>Insecta</taxon>
        <taxon>Pterygota</taxon>
        <taxon>Palaeoptera</taxon>
        <taxon>Ephemeroptera</taxon>
        <taxon>Pisciforma</taxon>
        <taxon>Baetidae</taxon>
        <taxon>Cloeon</taxon>
    </lineage>
</organism>
<dbReference type="PROSITE" id="PS00108">
    <property type="entry name" value="PROTEIN_KINASE_ST"/>
    <property type="match status" value="1"/>
</dbReference>
<keyword evidence="4" id="KW-0808">Transferase</keyword>
<dbReference type="InterPro" id="IPR000719">
    <property type="entry name" value="Prot_kinase_dom"/>
</dbReference>
<dbReference type="Proteomes" id="UP000494165">
    <property type="component" value="Unassembled WGS sequence"/>
</dbReference>
<dbReference type="SUPFAM" id="SSF56112">
    <property type="entry name" value="Protein kinase-like (PK-like)"/>
    <property type="match status" value="1"/>
</dbReference>
<dbReference type="PANTHER" id="PTHR24056">
    <property type="entry name" value="CELL DIVISION PROTEIN KINASE"/>
    <property type="match status" value="1"/>
</dbReference>
<dbReference type="InterPro" id="IPR050108">
    <property type="entry name" value="CDK"/>
</dbReference>
<dbReference type="SMART" id="SM00220">
    <property type="entry name" value="S_TKc"/>
    <property type="match status" value="1"/>
</dbReference>